<dbReference type="PRINTS" id="PR00344">
    <property type="entry name" value="BCTRLSENSOR"/>
</dbReference>
<comment type="catalytic activity">
    <reaction evidence="1">
        <text>ATP + protein L-histidine = ADP + protein N-phospho-L-histidine.</text>
        <dbReference type="EC" id="2.7.13.3"/>
    </reaction>
</comment>
<dbReference type="SUPFAM" id="SSF55874">
    <property type="entry name" value="ATPase domain of HSP90 chaperone/DNA topoisomerase II/histidine kinase"/>
    <property type="match status" value="1"/>
</dbReference>
<dbReference type="SMART" id="SM00388">
    <property type="entry name" value="HisKA"/>
    <property type="match status" value="1"/>
</dbReference>
<evidence type="ECO:0000313" key="6">
    <source>
        <dbReference type="EMBL" id="MDR7094896.1"/>
    </source>
</evidence>
<dbReference type="Gene3D" id="1.10.287.130">
    <property type="match status" value="1"/>
</dbReference>
<dbReference type="InterPro" id="IPR005467">
    <property type="entry name" value="His_kinase_dom"/>
</dbReference>
<sequence>MFFRREDKVEGLPAWQLQRAQLHGKTEEEGWRLRKDGSAFWASIVVSPIVGPGNTLLGYAKVTRDMSEQRRLHELEHSLQRMNEFLAMLGHELRNPLAPMRNAVTLMQREDALNTAQRISRDIIDRQLTHLTRLLDDLLDAGRLTSGKLHIKPQRTDFRSALTQAVESVWPAMNARALEIELKLPQGNIWVNADEVRLIQVLQNLLSNATKFTPEGGRVEVRVSVEQEHLRVEVADNGVGMSAQTLDDVFQLFSQGEGVRETHQPGLGIGLALARSIVEMHGGIISAASAGPGKGSVFSFELPGAQLQA</sequence>
<dbReference type="InterPro" id="IPR036890">
    <property type="entry name" value="HATPase_C_sf"/>
</dbReference>
<dbReference type="PROSITE" id="PS50109">
    <property type="entry name" value="HIS_KIN"/>
    <property type="match status" value="1"/>
</dbReference>
<dbReference type="Pfam" id="PF00512">
    <property type="entry name" value="HisKA"/>
    <property type="match status" value="1"/>
</dbReference>
<dbReference type="PANTHER" id="PTHR43547:SF2">
    <property type="entry name" value="HYBRID SIGNAL TRANSDUCTION HISTIDINE KINASE C"/>
    <property type="match status" value="1"/>
</dbReference>
<evidence type="ECO:0000256" key="1">
    <source>
        <dbReference type="ARBA" id="ARBA00000085"/>
    </source>
</evidence>
<proteinExistence type="predicted"/>
<protein>
    <recommendedName>
        <fullName evidence="2">histidine kinase</fullName>
        <ecNumber evidence="2">2.7.13.3</ecNumber>
    </recommendedName>
</protein>
<dbReference type="InterPro" id="IPR003594">
    <property type="entry name" value="HATPase_dom"/>
</dbReference>
<dbReference type="EC" id="2.7.13.3" evidence="2"/>
<dbReference type="InterPro" id="IPR036097">
    <property type="entry name" value="HisK_dim/P_sf"/>
</dbReference>
<dbReference type="RefSeq" id="WP_310308470.1">
    <property type="nucleotide sequence ID" value="NZ_JAVDWE010000006.1"/>
</dbReference>
<dbReference type="GO" id="GO:0016301">
    <property type="term" value="F:kinase activity"/>
    <property type="evidence" value="ECO:0007669"/>
    <property type="project" value="UniProtKB-KW"/>
</dbReference>
<dbReference type="InterPro" id="IPR004358">
    <property type="entry name" value="Sig_transdc_His_kin-like_C"/>
</dbReference>
<dbReference type="InterPro" id="IPR003661">
    <property type="entry name" value="HisK_dim/P_dom"/>
</dbReference>
<gene>
    <name evidence="6" type="ORF">J2X09_002639</name>
</gene>
<dbReference type="SUPFAM" id="SSF47384">
    <property type="entry name" value="Homodimeric domain of signal transducing histidine kinase"/>
    <property type="match status" value="1"/>
</dbReference>
<dbReference type="CDD" id="cd00082">
    <property type="entry name" value="HisKA"/>
    <property type="match status" value="1"/>
</dbReference>
<organism evidence="6 7">
    <name type="scientific">Hydrogenophaga laconesensis</name>
    <dbReference type="NCBI Taxonomy" id="1805971"/>
    <lineage>
        <taxon>Bacteria</taxon>
        <taxon>Pseudomonadati</taxon>
        <taxon>Pseudomonadota</taxon>
        <taxon>Betaproteobacteria</taxon>
        <taxon>Burkholderiales</taxon>
        <taxon>Comamonadaceae</taxon>
        <taxon>Hydrogenophaga</taxon>
    </lineage>
</organism>
<dbReference type="Pfam" id="PF02518">
    <property type="entry name" value="HATPase_c"/>
    <property type="match status" value="1"/>
</dbReference>
<evidence type="ECO:0000256" key="3">
    <source>
        <dbReference type="ARBA" id="ARBA00022553"/>
    </source>
</evidence>
<accession>A0ABU1VBN8</accession>
<dbReference type="PANTHER" id="PTHR43547">
    <property type="entry name" value="TWO-COMPONENT HISTIDINE KINASE"/>
    <property type="match status" value="1"/>
</dbReference>
<dbReference type="Gene3D" id="3.30.565.10">
    <property type="entry name" value="Histidine kinase-like ATPase, C-terminal domain"/>
    <property type="match status" value="1"/>
</dbReference>
<dbReference type="SUPFAM" id="SSF55785">
    <property type="entry name" value="PYP-like sensor domain (PAS domain)"/>
    <property type="match status" value="1"/>
</dbReference>
<evidence type="ECO:0000259" key="4">
    <source>
        <dbReference type="PROSITE" id="PS50109"/>
    </source>
</evidence>
<evidence type="ECO:0000256" key="2">
    <source>
        <dbReference type="ARBA" id="ARBA00012438"/>
    </source>
</evidence>
<keyword evidence="6" id="KW-0418">Kinase</keyword>
<feature type="domain" description="Histidine kinase" evidence="4">
    <location>
        <begin position="88"/>
        <end position="306"/>
    </location>
</feature>
<dbReference type="EMBL" id="JAVDWE010000006">
    <property type="protein sequence ID" value="MDR7094896.1"/>
    <property type="molecule type" value="Genomic_DNA"/>
</dbReference>
<dbReference type="Gene3D" id="3.30.450.20">
    <property type="entry name" value="PAS domain"/>
    <property type="match status" value="1"/>
</dbReference>
<evidence type="ECO:0000259" key="5">
    <source>
        <dbReference type="PROSITE" id="PS50113"/>
    </source>
</evidence>
<keyword evidence="6" id="KW-0808">Transferase</keyword>
<reference evidence="6 7" key="1">
    <citation type="submission" date="2023-07" db="EMBL/GenBank/DDBJ databases">
        <title>Sorghum-associated microbial communities from plants grown in Nebraska, USA.</title>
        <authorList>
            <person name="Schachtman D."/>
        </authorList>
    </citation>
    <scope>NUCLEOTIDE SEQUENCE [LARGE SCALE GENOMIC DNA]</scope>
    <source>
        <strain evidence="6 7">BE240</strain>
    </source>
</reference>
<keyword evidence="7" id="KW-1185">Reference proteome</keyword>
<name>A0ABU1VBN8_9BURK</name>
<comment type="caution">
    <text evidence="6">The sequence shown here is derived from an EMBL/GenBank/DDBJ whole genome shotgun (WGS) entry which is preliminary data.</text>
</comment>
<keyword evidence="3" id="KW-0597">Phosphoprotein</keyword>
<evidence type="ECO:0000313" key="7">
    <source>
        <dbReference type="Proteomes" id="UP001265550"/>
    </source>
</evidence>
<dbReference type="Proteomes" id="UP001265550">
    <property type="component" value="Unassembled WGS sequence"/>
</dbReference>
<feature type="domain" description="PAC" evidence="5">
    <location>
        <begin position="26"/>
        <end position="78"/>
    </location>
</feature>
<dbReference type="InterPro" id="IPR000700">
    <property type="entry name" value="PAS-assoc_C"/>
</dbReference>
<dbReference type="SMART" id="SM00387">
    <property type="entry name" value="HATPase_c"/>
    <property type="match status" value="1"/>
</dbReference>
<dbReference type="PROSITE" id="PS50113">
    <property type="entry name" value="PAC"/>
    <property type="match status" value="1"/>
</dbReference>
<dbReference type="InterPro" id="IPR035965">
    <property type="entry name" value="PAS-like_dom_sf"/>
</dbReference>